<gene>
    <name evidence="1" type="ORF">ElyMa_002016500</name>
</gene>
<keyword evidence="1" id="KW-0808">Transferase</keyword>
<reference evidence="1 2" key="1">
    <citation type="journal article" date="2021" name="Elife">
        <title>Chloroplast acquisition without the gene transfer in kleptoplastic sea slugs, Plakobranchus ocellatus.</title>
        <authorList>
            <person name="Maeda T."/>
            <person name="Takahashi S."/>
            <person name="Yoshida T."/>
            <person name="Shimamura S."/>
            <person name="Takaki Y."/>
            <person name="Nagai Y."/>
            <person name="Toyoda A."/>
            <person name="Suzuki Y."/>
            <person name="Arimoto A."/>
            <person name="Ishii H."/>
            <person name="Satoh N."/>
            <person name="Nishiyama T."/>
            <person name="Hasebe M."/>
            <person name="Maruyama T."/>
            <person name="Minagawa J."/>
            <person name="Obokata J."/>
            <person name="Shigenobu S."/>
        </authorList>
    </citation>
    <scope>NUCLEOTIDE SEQUENCE [LARGE SCALE GENOMIC DNA]</scope>
</reference>
<sequence>MDKSNSTQLGRRPRVALGGSRGAENVFSPLAPQRIYLNVESVGEDSISDLSPFRLHKEIHSIVQKDIKMSKTGRGILLEVDSRMDEERLMRMNKLAGVKVKVARDGYLNTSRGVVKDRDLKGWKSEEFLEYVPSVINARRIEIRRGYRRIKTNTFVLTFSTPPPRPKRSRQDTCL</sequence>
<evidence type="ECO:0000313" key="1">
    <source>
        <dbReference type="EMBL" id="GFR68209.1"/>
    </source>
</evidence>
<keyword evidence="1" id="KW-0695">RNA-directed DNA polymerase</keyword>
<dbReference type="AlphaFoldDB" id="A0AAV4F5B2"/>
<name>A0AAV4F5B2_9GAST</name>
<proteinExistence type="predicted"/>
<evidence type="ECO:0000313" key="2">
    <source>
        <dbReference type="Proteomes" id="UP000762676"/>
    </source>
</evidence>
<protein>
    <submittedName>
        <fullName evidence="1">RNA-directed DNA polymerase from mobile element jockey</fullName>
    </submittedName>
</protein>
<comment type="caution">
    <text evidence="1">The sequence shown here is derived from an EMBL/GenBank/DDBJ whole genome shotgun (WGS) entry which is preliminary data.</text>
</comment>
<dbReference type="GO" id="GO:0003964">
    <property type="term" value="F:RNA-directed DNA polymerase activity"/>
    <property type="evidence" value="ECO:0007669"/>
    <property type="project" value="UniProtKB-KW"/>
</dbReference>
<keyword evidence="2" id="KW-1185">Reference proteome</keyword>
<accession>A0AAV4F5B2</accession>
<organism evidence="1 2">
    <name type="scientific">Elysia marginata</name>
    <dbReference type="NCBI Taxonomy" id="1093978"/>
    <lineage>
        <taxon>Eukaryota</taxon>
        <taxon>Metazoa</taxon>
        <taxon>Spiralia</taxon>
        <taxon>Lophotrochozoa</taxon>
        <taxon>Mollusca</taxon>
        <taxon>Gastropoda</taxon>
        <taxon>Heterobranchia</taxon>
        <taxon>Euthyneura</taxon>
        <taxon>Panpulmonata</taxon>
        <taxon>Sacoglossa</taxon>
        <taxon>Placobranchoidea</taxon>
        <taxon>Plakobranchidae</taxon>
        <taxon>Elysia</taxon>
    </lineage>
</organism>
<keyword evidence="1" id="KW-0548">Nucleotidyltransferase</keyword>
<dbReference type="EMBL" id="BMAT01004103">
    <property type="protein sequence ID" value="GFR68209.1"/>
    <property type="molecule type" value="Genomic_DNA"/>
</dbReference>
<dbReference type="Proteomes" id="UP000762676">
    <property type="component" value="Unassembled WGS sequence"/>
</dbReference>